<keyword evidence="2" id="KW-1185">Reference proteome</keyword>
<dbReference type="Proteomes" id="UP000014073">
    <property type="component" value="Unassembled WGS sequence"/>
</dbReference>
<evidence type="ECO:0000313" key="2">
    <source>
        <dbReference type="Proteomes" id="UP000014073"/>
    </source>
</evidence>
<accession>S0F9I2</accession>
<sequence length="43" mass="4578">MLLHAIKSPPAACSARGFAVCRRMFLLNEPEEKSAGGYSLPAS</sequence>
<evidence type="ECO:0000313" key="1">
    <source>
        <dbReference type="EMBL" id="EEF76422.1"/>
    </source>
</evidence>
<reference evidence="1 2" key="1">
    <citation type="submission" date="2008-12" db="EMBL/GenBank/DDBJ databases">
        <authorList>
            <person name="Fulton L."/>
            <person name="Clifton S."/>
            <person name="Fulton B."/>
            <person name="Xu J."/>
            <person name="Minx P."/>
            <person name="Pepin K.H."/>
            <person name="Johnson M."/>
            <person name="Bhonagiri V."/>
            <person name="Nash W.E."/>
            <person name="Mardis E.R."/>
            <person name="Wilson R.K."/>
        </authorList>
    </citation>
    <scope>NUCLEOTIDE SEQUENCE [LARGE SCALE GENOMIC DNA]</scope>
    <source>
        <strain evidence="1 2">DSM 18228</strain>
    </source>
</reference>
<dbReference type="HOGENOM" id="CLU_3229500_0_0_10"/>
<dbReference type="AlphaFoldDB" id="S0F9I2"/>
<name>S0F9I2_9BACT</name>
<organism evidence="1 2">
    <name type="scientific">Phocaeicola coprophilus DSM 18228 = JCM 13818</name>
    <dbReference type="NCBI Taxonomy" id="547042"/>
    <lineage>
        <taxon>Bacteria</taxon>
        <taxon>Pseudomonadati</taxon>
        <taxon>Bacteroidota</taxon>
        <taxon>Bacteroidia</taxon>
        <taxon>Bacteroidales</taxon>
        <taxon>Bacteroidaceae</taxon>
        <taxon>Phocaeicola</taxon>
    </lineage>
</organism>
<comment type="caution">
    <text evidence="1">The sequence shown here is derived from an EMBL/GenBank/DDBJ whole genome shotgun (WGS) entry which is preliminary data.</text>
</comment>
<proteinExistence type="predicted"/>
<gene>
    <name evidence="1" type="ORF">BACCOPRO_01922</name>
</gene>
<dbReference type="EMBL" id="ACBW01000140">
    <property type="protein sequence ID" value="EEF76422.1"/>
    <property type="molecule type" value="Genomic_DNA"/>
</dbReference>
<protein>
    <submittedName>
        <fullName evidence="1">Uncharacterized protein</fullName>
    </submittedName>
</protein>